<keyword evidence="3" id="KW-1185">Reference proteome</keyword>
<proteinExistence type="predicted"/>
<gene>
    <name evidence="2" type="ORF">EVAR_79987_1</name>
</gene>
<organism evidence="2 3">
    <name type="scientific">Eumeta variegata</name>
    <name type="common">Bagworm moth</name>
    <name type="synonym">Eumeta japonica</name>
    <dbReference type="NCBI Taxonomy" id="151549"/>
    <lineage>
        <taxon>Eukaryota</taxon>
        <taxon>Metazoa</taxon>
        <taxon>Ecdysozoa</taxon>
        <taxon>Arthropoda</taxon>
        <taxon>Hexapoda</taxon>
        <taxon>Insecta</taxon>
        <taxon>Pterygota</taxon>
        <taxon>Neoptera</taxon>
        <taxon>Endopterygota</taxon>
        <taxon>Lepidoptera</taxon>
        <taxon>Glossata</taxon>
        <taxon>Ditrysia</taxon>
        <taxon>Tineoidea</taxon>
        <taxon>Psychidae</taxon>
        <taxon>Oiketicinae</taxon>
        <taxon>Eumeta</taxon>
    </lineage>
</organism>
<feature type="region of interest" description="Disordered" evidence="1">
    <location>
        <begin position="66"/>
        <end position="134"/>
    </location>
</feature>
<comment type="caution">
    <text evidence="2">The sequence shown here is derived from an EMBL/GenBank/DDBJ whole genome shotgun (WGS) entry which is preliminary data.</text>
</comment>
<dbReference type="EMBL" id="BGZK01002086">
    <property type="protein sequence ID" value="GBP90503.1"/>
    <property type="molecule type" value="Genomic_DNA"/>
</dbReference>
<evidence type="ECO:0000313" key="3">
    <source>
        <dbReference type="Proteomes" id="UP000299102"/>
    </source>
</evidence>
<evidence type="ECO:0000313" key="2">
    <source>
        <dbReference type="EMBL" id="GBP90503.1"/>
    </source>
</evidence>
<evidence type="ECO:0000256" key="1">
    <source>
        <dbReference type="SAM" id="MobiDB-lite"/>
    </source>
</evidence>
<accession>A0A4C1ZUQ5</accession>
<reference evidence="2 3" key="1">
    <citation type="journal article" date="2019" name="Commun. Biol.">
        <title>The bagworm genome reveals a unique fibroin gene that provides high tensile strength.</title>
        <authorList>
            <person name="Kono N."/>
            <person name="Nakamura H."/>
            <person name="Ohtoshi R."/>
            <person name="Tomita M."/>
            <person name="Numata K."/>
            <person name="Arakawa K."/>
        </authorList>
    </citation>
    <scope>NUCLEOTIDE SEQUENCE [LARGE SCALE GENOMIC DNA]</scope>
</reference>
<feature type="compositionally biased region" description="Basic and acidic residues" evidence="1">
    <location>
        <begin position="101"/>
        <end position="121"/>
    </location>
</feature>
<name>A0A4C1ZUQ5_EUMVA</name>
<sequence length="286" mass="32078">MPLRDRTVRVRRDDTVKLNDISKQRSSDPQASPALASRAFDNISRILDSIVGAARYCIRRGARSSAHASDGGFWSRRRTTESGAGVHMALEAGEKRKRRERRDSGCAHERKQRAHSEERLPRKPTAAARPQQTRTFDNEIWPMLSTVMDSPLQTDRLFYYLPSYRVHRVHAVTPGAARGAGQRASAPLNSFCSCRNRAARPRDLKMVAIHGVGGRTSGGKIGARRPQYGSDDGAATRSAARRRLRERPRTDEPAPAASAHRRRPCPCQLSLNAVRDAYTRNTRWYL</sequence>
<dbReference type="Proteomes" id="UP000299102">
    <property type="component" value="Unassembled WGS sequence"/>
</dbReference>
<protein>
    <submittedName>
        <fullName evidence="2">Uncharacterized protein</fullName>
    </submittedName>
</protein>
<feature type="region of interest" description="Disordered" evidence="1">
    <location>
        <begin position="217"/>
        <end position="263"/>
    </location>
</feature>
<dbReference type="AlphaFoldDB" id="A0A4C1ZUQ5"/>